<name>A0A9N9K0Z4_9GLOM</name>
<gene>
    <name evidence="1" type="ORF">DERYTH_LOCUS23759</name>
</gene>
<sequence length="55" mass="6544">CSCEESQYQYSTLIAISSDLWLILLAQNHVIWIYVENTYKFGFTWEIPKYLDLHG</sequence>
<feature type="non-terminal residue" evidence="1">
    <location>
        <position position="55"/>
    </location>
</feature>
<keyword evidence="2" id="KW-1185">Reference proteome</keyword>
<accession>A0A9N9K0Z4</accession>
<dbReference type="EMBL" id="CAJVPY010037317">
    <property type="protein sequence ID" value="CAG8802801.1"/>
    <property type="molecule type" value="Genomic_DNA"/>
</dbReference>
<organism evidence="1 2">
    <name type="scientific">Dentiscutata erythropus</name>
    <dbReference type="NCBI Taxonomy" id="1348616"/>
    <lineage>
        <taxon>Eukaryota</taxon>
        <taxon>Fungi</taxon>
        <taxon>Fungi incertae sedis</taxon>
        <taxon>Mucoromycota</taxon>
        <taxon>Glomeromycotina</taxon>
        <taxon>Glomeromycetes</taxon>
        <taxon>Diversisporales</taxon>
        <taxon>Gigasporaceae</taxon>
        <taxon>Dentiscutata</taxon>
    </lineage>
</organism>
<dbReference type="Proteomes" id="UP000789405">
    <property type="component" value="Unassembled WGS sequence"/>
</dbReference>
<dbReference type="AlphaFoldDB" id="A0A9N9K0Z4"/>
<feature type="non-terminal residue" evidence="1">
    <location>
        <position position="1"/>
    </location>
</feature>
<evidence type="ECO:0000313" key="1">
    <source>
        <dbReference type="EMBL" id="CAG8802801.1"/>
    </source>
</evidence>
<comment type="caution">
    <text evidence="1">The sequence shown here is derived from an EMBL/GenBank/DDBJ whole genome shotgun (WGS) entry which is preliminary data.</text>
</comment>
<proteinExistence type="predicted"/>
<evidence type="ECO:0000313" key="2">
    <source>
        <dbReference type="Proteomes" id="UP000789405"/>
    </source>
</evidence>
<protein>
    <submittedName>
        <fullName evidence="1">26862_t:CDS:1</fullName>
    </submittedName>
</protein>
<reference evidence="1" key="1">
    <citation type="submission" date="2021-06" db="EMBL/GenBank/DDBJ databases">
        <authorList>
            <person name="Kallberg Y."/>
            <person name="Tangrot J."/>
            <person name="Rosling A."/>
        </authorList>
    </citation>
    <scope>NUCLEOTIDE SEQUENCE</scope>
    <source>
        <strain evidence="1">MA453B</strain>
    </source>
</reference>